<dbReference type="SMART" id="SM00015">
    <property type="entry name" value="IQ"/>
    <property type="match status" value="3"/>
</dbReference>
<reference evidence="16" key="2">
    <citation type="journal article" date="2018" name="BMC Genomics">
        <title>A manually annotated Actinidia chinensis var. chinensis (kiwifruit) genome highlights the challenges associated with draft genomes and gene prediction in plants.</title>
        <authorList>
            <person name="Pilkington S.M."/>
            <person name="Crowhurst R."/>
            <person name="Hilario E."/>
            <person name="Nardozza S."/>
            <person name="Fraser L."/>
            <person name="Peng Y."/>
            <person name="Gunaseelan K."/>
            <person name="Simpson R."/>
            <person name="Tahir J."/>
            <person name="Deroles S.C."/>
            <person name="Templeton K."/>
            <person name="Luo Z."/>
            <person name="Davy M."/>
            <person name="Cheng C."/>
            <person name="McNeilage M."/>
            <person name="Scaglione D."/>
            <person name="Liu Y."/>
            <person name="Zhang Q."/>
            <person name="Datson P."/>
            <person name="De Silva N."/>
            <person name="Gardiner S.E."/>
            <person name="Bassett H."/>
            <person name="Chagne D."/>
            <person name="McCallum J."/>
            <person name="Dzierzon H."/>
            <person name="Deng C."/>
            <person name="Wang Y.Y."/>
            <person name="Barron L."/>
            <person name="Manako K."/>
            <person name="Bowen J."/>
            <person name="Foster T.M."/>
            <person name="Erridge Z.A."/>
            <person name="Tiffin H."/>
            <person name="Waite C.N."/>
            <person name="Davies K.M."/>
            <person name="Grierson E.P."/>
            <person name="Laing W.A."/>
            <person name="Kirk R."/>
            <person name="Chen X."/>
            <person name="Wood M."/>
            <person name="Montefiori M."/>
            <person name="Brummell D.A."/>
            <person name="Schwinn K.E."/>
            <person name="Catanach A."/>
            <person name="Fullerton C."/>
            <person name="Li D."/>
            <person name="Meiyalaghan S."/>
            <person name="Nieuwenhuizen N."/>
            <person name="Read N."/>
            <person name="Prakash R."/>
            <person name="Hunter D."/>
            <person name="Zhang H."/>
            <person name="McKenzie M."/>
            <person name="Knabel M."/>
            <person name="Harris A."/>
            <person name="Allan A.C."/>
            <person name="Gleave A."/>
            <person name="Chen A."/>
            <person name="Janssen B.J."/>
            <person name="Plunkett B."/>
            <person name="Ampomah-Dwamena C."/>
            <person name="Voogd C."/>
            <person name="Leif D."/>
            <person name="Lafferty D."/>
            <person name="Souleyre E.J.F."/>
            <person name="Varkonyi-Gasic E."/>
            <person name="Gambi F."/>
            <person name="Hanley J."/>
            <person name="Yao J.L."/>
            <person name="Cheung J."/>
            <person name="David K.M."/>
            <person name="Warren B."/>
            <person name="Marsh K."/>
            <person name="Snowden K.C."/>
            <person name="Lin-Wang K."/>
            <person name="Brian L."/>
            <person name="Martinez-Sanchez M."/>
            <person name="Wang M."/>
            <person name="Ileperuma N."/>
            <person name="Macnee N."/>
            <person name="Campin R."/>
            <person name="McAtee P."/>
            <person name="Drummond R.S.M."/>
            <person name="Espley R.V."/>
            <person name="Ireland H.S."/>
            <person name="Wu R."/>
            <person name="Atkinson R.G."/>
            <person name="Karunairetnam S."/>
            <person name="Bulley S."/>
            <person name="Chunkath S."/>
            <person name="Hanley Z."/>
            <person name="Storey R."/>
            <person name="Thrimawithana A.H."/>
            <person name="Thomson S."/>
            <person name="David C."/>
            <person name="Testolin R."/>
            <person name="Huang H."/>
            <person name="Hellens R.P."/>
            <person name="Schaffer R.J."/>
        </authorList>
    </citation>
    <scope>NUCLEOTIDE SEQUENCE [LARGE SCALE GENOMIC DNA]</scope>
    <source>
        <strain evidence="16">cv. Red5</strain>
    </source>
</reference>
<protein>
    <submittedName>
        <fullName evidence="15">Calmodulin-binding transcription activator like</fullName>
    </submittedName>
</protein>
<dbReference type="OMA" id="KESTWSC"/>
<evidence type="ECO:0000256" key="7">
    <source>
        <dbReference type="ARBA" id="ARBA00023016"/>
    </source>
</evidence>
<keyword evidence="8 13" id="KW-0040">ANK repeat</keyword>
<keyword evidence="9" id="KW-0238">DNA-binding</keyword>
<dbReference type="Proteomes" id="UP000241394">
    <property type="component" value="Chromosome LG6"/>
</dbReference>
<organism evidence="15 16">
    <name type="scientific">Actinidia chinensis var. chinensis</name>
    <name type="common">Chinese soft-hair kiwi</name>
    <dbReference type="NCBI Taxonomy" id="1590841"/>
    <lineage>
        <taxon>Eukaryota</taxon>
        <taxon>Viridiplantae</taxon>
        <taxon>Streptophyta</taxon>
        <taxon>Embryophyta</taxon>
        <taxon>Tracheophyta</taxon>
        <taxon>Spermatophyta</taxon>
        <taxon>Magnoliopsida</taxon>
        <taxon>eudicotyledons</taxon>
        <taxon>Gunneridae</taxon>
        <taxon>Pentapetalae</taxon>
        <taxon>asterids</taxon>
        <taxon>Ericales</taxon>
        <taxon>Actinidiaceae</taxon>
        <taxon>Actinidia</taxon>
    </lineage>
</organism>
<evidence type="ECO:0000256" key="8">
    <source>
        <dbReference type="ARBA" id="ARBA00023043"/>
    </source>
</evidence>
<evidence type="ECO:0000256" key="5">
    <source>
        <dbReference type="ARBA" id="ARBA00022860"/>
    </source>
</evidence>
<evidence type="ECO:0000313" key="16">
    <source>
        <dbReference type="Proteomes" id="UP000241394"/>
    </source>
</evidence>
<dbReference type="OrthoDB" id="407555at2759"/>
<dbReference type="PROSITE" id="PS50096">
    <property type="entry name" value="IQ"/>
    <property type="match status" value="3"/>
</dbReference>
<dbReference type="GO" id="GO:0003690">
    <property type="term" value="F:double-stranded DNA binding"/>
    <property type="evidence" value="ECO:0007669"/>
    <property type="project" value="TreeGrafter"/>
</dbReference>
<dbReference type="Pfam" id="PF01833">
    <property type="entry name" value="TIG"/>
    <property type="match status" value="1"/>
</dbReference>
<keyword evidence="16" id="KW-1185">Reference proteome</keyword>
<evidence type="ECO:0000256" key="1">
    <source>
        <dbReference type="ARBA" id="ARBA00004123"/>
    </source>
</evidence>
<keyword evidence="5" id="KW-0112">Calmodulin-binding</keyword>
<keyword evidence="3" id="KW-0677">Repeat</keyword>
<comment type="subcellular location">
    <subcellularLocation>
        <location evidence="1">Nucleus</location>
    </subcellularLocation>
</comment>
<keyword evidence="4" id="KW-0106">Calcium</keyword>
<keyword evidence="12" id="KW-0539">Nucleus</keyword>
<dbReference type="FunCoup" id="A0A2R6REZ5">
    <property type="interactions" value="2445"/>
</dbReference>
<dbReference type="InterPro" id="IPR002909">
    <property type="entry name" value="IPT_dom"/>
</dbReference>
<dbReference type="Gene3D" id="1.25.40.20">
    <property type="entry name" value="Ankyrin repeat-containing domain"/>
    <property type="match status" value="1"/>
</dbReference>
<keyword evidence="6" id="KW-0805">Transcription regulation</keyword>
<name>A0A2R6REZ5_ACTCC</name>
<reference evidence="15 16" key="1">
    <citation type="submission" date="2017-07" db="EMBL/GenBank/DDBJ databases">
        <title>An improved, manually edited Actinidia chinensis var. chinensis (kiwifruit) genome highlights the challenges associated with draft genomes and gene prediction in plants.</title>
        <authorList>
            <person name="Pilkington S."/>
            <person name="Crowhurst R."/>
            <person name="Hilario E."/>
            <person name="Nardozza S."/>
            <person name="Fraser L."/>
            <person name="Peng Y."/>
            <person name="Gunaseelan K."/>
            <person name="Simpson R."/>
            <person name="Tahir J."/>
            <person name="Deroles S."/>
            <person name="Templeton K."/>
            <person name="Luo Z."/>
            <person name="Davy M."/>
            <person name="Cheng C."/>
            <person name="Mcneilage M."/>
            <person name="Scaglione D."/>
            <person name="Liu Y."/>
            <person name="Zhang Q."/>
            <person name="Datson P."/>
            <person name="De Silva N."/>
            <person name="Gardiner S."/>
            <person name="Bassett H."/>
            <person name="Chagne D."/>
            <person name="Mccallum J."/>
            <person name="Dzierzon H."/>
            <person name="Deng C."/>
            <person name="Wang Y.-Y."/>
            <person name="Barron N."/>
            <person name="Manako K."/>
            <person name="Bowen J."/>
            <person name="Foster T."/>
            <person name="Erridge Z."/>
            <person name="Tiffin H."/>
            <person name="Waite C."/>
            <person name="Davies K."/>
            <person name="Grierson E."/>
            <person name="Laing W."/>
            <person name="Kirk R."/>
            <person name="Chen X."/>
            <person name="Wood M."/>
            <person name="Montefiori M."/>
            <person name="Brummell D."/>
            <person name="Schwinn K."/>
            <person name="Catanach A."/>
            <person name="Fullerton C."/>
            <person name="Li D."/>
            <person name="Meiyalaghan S."/>
            <person name="Nieuwenhuizen N."/>
            <person name="Read N."/>
            <person name="Prakash R."/>
            <person name="Hunter D."/>
            <person name="Zhang H."/>
            <person name="Mckenzie M."/>
            <person name="Knabel M."/>
            <person name="Harris A."/>
            <person name="Allan A."/>
            <person name="Chen A."/>
            <person name="Janssen B."/>
            <person name="Plunkett B."/>
            <person name="Dwamena C."/>
            <person name="Voogd C."/>
            <person name="Leif D."/>
            <person name="Lafferty D."/>
            <person name="Souleyre E."/>
            <person name="Varkonyi-Gasic E."/>
            <person name="Gambi F."/>
            <person name="Hanley J."/>
            <person name="Yao J.-L."/>
            <person name="Cheung J."/>
            <person name="David K."/>
            <person name="Warren B."/>
            <person name="Marsh K."/>
            <person name="Snowden K."/>
            <person name="Lin-Wang K."/>
            <person name="Brian L."/>
            <person name="Martinez-Sanchez M."/>
            <person name="Wang M."/>
            <person name="Ileperuma N."/>
            <person name="Macnee N."/>
            <person name="Campin R."/>
            <person name="Mcatee P."/>
            <person name="Drummond R."/>
            <person name="Espley R."/>
            <person name="Ireland H."/>
            <person name="Wu R."/>
            <person name="Atkinson R."/>
            <person name="Karunairetnam S."/>
            <person name="Bulley S."/>
            <person name="Chunkath S."/>
            <person name="Hanley Z."/>
            <person name="Storey R."/>
            <person name="Thrimawithana A."/>
            <person name="Thomson S."/>
            <person name="David C."/>
            <person name="Testolin R."/>
        </authorList>
    </citation>
    <scope>NUCLEOTIDE SEQUENCE [LARGE SCALE GENOMIC DNA]</scope>
    <source>
        <strain evidence="16">cv. Red5</strain>
        <tissue evidence="15">Young leaf</tissue>
    </source>
</reference>
<dbReference type="PROSITE" id="PS50297">
    <property type="entry name" value="ANK_REP_REGION"/>
    <property type="match status" value="1"/>
</dbReference>
<comment type="caution">
    <text evidence="15">The sequence shown here is derived from an EMBL/GenBank/DDBJ whole genome shotgun (WGS) entry which is preliminary data.</text>
</comment>
<evidence type="ECO:0000256" key="12">
    <source>
        <dbReference type="ARBA" id="ARBA00023242"/>
    </source>
</evidence>
<dbReference type="InterPro" id="IPR036770">
    <property type="entry name" value="Ankyrin_rpt-contain_sf"/>
</dbReference>
<dbReference type="SMART" id="SM01076">
    <property type="entry name" value="CG-1"/>
    <property type="match status" value="1"/>
</dbReference>
<keyword evidence="11" id="KW-0804">Transcription</keyword>
<dbReference type="PANTHER" id="PTHR23335">
    <property type="entry name" value="CALMODULIN-BINDING TRANSCRIPTION ACTIVATOR CAMTA"/>
    <property type="match status" value="1"/>
</dbReference>
<evidence type="ECO:0000256" key="10">
    <source>
        <dbReference type="ARBA" id="ARBA00023159"/>
    </source>
</evidence>
<dbReference type="SUPFAM" id="SSF48403">
    <property type="entry name" value="Ankyrin repeat"/>
    <property type="match status" value="1"/>
</dbReference>
<feature type="domain" description="CG-1" evidence="14">
    <location>
        <begin position="12"/>
        <end position="137"/>
    </location>
</feature>
<evidence type="ECO:0000256" key="3">
    <source>
        <dbReference type="ARBA" id="ARBA00022737"/>
    </source>
</evidence>
<dbReference type="Pfam" id="PF00612">
    <property type="entry name" value="IQ"/>
    <property type="match status" value="2"/>
</dbReference>
<dbReference type="EMBL" id="NKQK01000006">
    <property type="protein sequence ID" value="PSS28596.1"/>
    <property type="molecule type" value="Genomic_DNA"/>
</dbReference>
<dbReference type="Pfam" id="PF12796">
    <property type="entry name" value="Ank_2"/>
    <property type="match status" value="1"/>
</dbReference>
<dbReference type="GO" id="GO:0003712">
    <property type="term" value="F:transcription coregulator activity"/>
    <property type="evidence" value="ECO:0007669"/>
    <property type="project" value="TreeGrafter"/>
</dbReference>
<comment type="similarity">
    <text evidence="2">Belongs to the CAMTA family.</text>
</comment>
<dbReference type="Gramene" id="PSS28596">
    <property type="protein sequence ID" value="PSS28596"/>
    <property type="gene ID" value="CEY00_Acc06162"/>
</dbReference>
<evidence type="ECO:0000256" key="11">
    <source>
        <dbReference type="ARBA" id="ARBA00023163"/>
    </source>
</evidence>
<keyword evidence="7" id="KW-0346">Stress response</keyword>
<dbReference type="Gene3D" id="2.60.40.10">
    <property type="entry name" value="Immunoglobulins"/>
    <property type="match status" value="1"/>
</dbReference>
<evidence type="ECO:0000259" key="14">
    <source>
        <dbReference type="PROSITE" id="PS51437"/>
    </source>
</evidence>
<gene>
    <name evidence="15" type="ORF">CEY00_Acc06162</name>
</gene>
<proteinExistence type="inferred from homology"/>
<dbReference type="GO" id="GO:0005516">
    <property type="term" value="F:calmodulin binding"/>
    <property type="evidence" value="ECO:0007669"/>
    <property type="project" value="UniProtKB-KW"/>
</dbReference>
<dbReference type="Pfam" id="PF03859">
    <property type="entry name" value="CG-1"/>
    <property type="match status" value="1"/>
</dbReference>
<evidence type="ECO:0000256" key="4">
    <source>
        <dbReference type="ARBA" id="ARBA00022837"/>
    </source>
</evidence>
<dbReference type="CDD" id="cd00102">
    <property type="entry name" value="IPT"/>
    <property type="match status" value="1"/>
</dbReference>
<dbReference type="InterPro" id="IPR014756">
    <property type="entry name" value="Ig_E-set"/>
</dbReference>
<dbReference type="InterPro" id="IPR005559">
    <property type="entry name" value="CG-1_dom"/>
</dbReference>
<dbReference type="InterPro" id="IPR027417">
    <property type="entry name" value="P-loop_NTPase"/>
</dbReference>
<evidence type="ECO:0000313" key="15">
    <source>
        <dbReference type="EMBL" id="PSS28596.1"/>
    </source>
</evidence>
<evidence type="ECO:0000256" key="6">
    <source>
        <dbReference type="ARBA" id="ARBA00023015"/>
    </source>
</evidence>
<accession>A0A2R6REZ5</accession>
<dbReference type="PANTHER" id="PTHR23335:SF1">
    <property type="entry name" value="CALMODULIN-BINDING TRANSCRIPTION ACTIVATOR, ISOFORM F"/>
    <property type="match status" value="1"/>
</dbReference>
<dbReference type="GO" id="GO:0005634">
    <property type="term" value="C:nucleus"/>
    <property type="evidence" value="ECO:0007669"/>
    <property type="project" value="UniProtKB-SubCell"/>
</dbReference>
<dbReference type="FunFam" id="1.20.5.190:FF:000003">
    <property type="entry name" value="Calmodulin-binding transcription activator 2"/>
    <property type="match status" value="1"/>
</dbReference>
<sequence length="1060" mass="118578">MNTSMDPSGYNIDDLVRETQTRWLKPAEVLFILENYKEDQLTHELPKKPASGSLFLFNKRVLRFFRNDGHNWRKKKDGRTGEAHERLKVGNTKALNCYYARGEQNPNFQRRSYWMLDPEYEHIVLVHYRDISEGRHSSGSISLLSTVSTSTFHRSPSSYAPQYPGSTAIISELSKPRQSPGSVEDRLDSSDAVIKSNGMHHLDRCESMGEIGSSYLFEGSQALQRLEEQLSLNDDNLENIHPFWSGNDNSNDSDFIINDQRRSSLEEIDPFWNGIENSNDADFIVNDQGRFAWETDPFWSGNENSNDSDFIINDQDRSSAFPDDLNNLVLQRESVDTGKNNHQALAQEITVEHKDSLCSKEILDFCKSSTVAEFEERKLHTLDGNGMLIPHSSRGLLEEQERCAWINFDGHNSQECDNFLNPGGNTNLQLPACSDNPSMFDNPLELPVSMSLPQEVENFNFPACSPVTMFRHTDHPDYLTTLFDQGQIGLDLKTDSRLTIAQKQKFTVREISPEWGYAYEATKVVIVGSFPCDPSEVAWTCMFGDIEVPVQIIQEGVICCLAPPCSPGKVTLCITSGNRESCSEDRVFEYRVSPSCGHCSSSQAETTKSREELLLLARFVRMLLSDPSVQNGDITESVTDPFGQFKAGEDSWGHVINALLDCSCTLSGTTDWLLQELLKDKLQQWLSSRSQGTYNRQGSSLSRKAQGVIHIVAGLGFEWALNPILDSGVSINFRDINGWSALHWAARFGREKMVAALIASGASAGAVTDPNPQDPTGKTPAYIAATSGHKGLAGYLSEVALTTHLSSLTLEENEKSKGLADVEAENAVNSISQRSLTTNEDEVSLKDTLAAVRNAAQAASRIQAAFRERSFRRRQQREAAAAAAAAAAGSEYEYNILANDITGLSAASKLAFGNARDCNKAALAIQKKYRGWKGRKNYIAILQKVVKIQAHVRGYQARKQYKIICWAVSVLEKVILRWRRKGVGLRGFRPEMEPIDESEDEDILKLFRKQNVDTAINEAVSRVLSMVDSLEARQQYRRLLERYRQVKAELKGPEITSMSQ</sequence>
<dbReference type="GO" id="GO:0006357">
    <property type="term" value="P:regulation of transcription by RNA polymerase II"/>
    <property type="evidence" value="ECO:0007669"/>
    <property type="project" value="TreeGrafter"/>
</dbReference>
<dbReference type="PROSITE" id="PS50088">
    <property type="entry name" value="ANK_REPEAT"/>
    <property type="match status" value="1"/>
</dbReference>
<feature type="repeat" description="ANK" evidence="13">
    <location>
        <begin position="737"/>
        <end position="769"/>
    </location>
</feature>
<keyword evidence="10" id="KW-0010">Activator</keyword>
<dbReference type="SUPFAM" id="SSF81296">
    <property type="entry name" value="E set domains"/>
    <property type="match status" value="1"/>
</dbReference>
<dbReference type="PROSITE" id="PS51437">
    <property type="entry name" value="CG_1"/>
    <property type="match status" value="1"/>
</dbReference>
<dbReference type="InterPro" id="IPR002110">
    <property type="entry name" value="Ankyrin_rpt"/>
</dbReference>
<dbReference type="SMART" id="SM00248">
    <property type="entry name" value="ANK"/>
    <property type="match status" value="2"/>
</dbReference>
<dbReference type="Gene3D" id="1.20.5.190">
    <property type="match status" value="1"/>
</dbReference>
<evidence type="ECO:0000256" key="13">
    <source>
        <dbReference type="PROSITE-ProRule" id="PRU00023"/>
    </source>
</evidence>
<dbReference type="SUPFAM" id="SSF52540">
    <property type="entry name" value="P-loop containing nucleoside triphosphate hydrolases"/>
    <property type="match status" value="1"/>
</dbReference>
<dbReference type="InterPro" id="IPR000048">
    <property type="entry name" value="IQ_motif_EF-hand-BS"/>
</dbReference>
<evidence type="ECO:0000256" key="9">
    <source>
        <dbReference type="ARBA" id="ARBA00023125"/>
    </source>
</evidence>
<dbReference type="InterPro" id="IPR013783">
    <property type="entry name" value="Ig-like_fold"/>
</dbReference>
<dbReference type="InParanoid" id="A0A2R6REZ5"/>
<evidence type="ECO:0000256" key="2">
    <source>
        <dbReference type="ARBA" id="ARBA00008267"/>
    </source>
</evidence>
<dbReference type="AlphaFoldDB" id="A0A2R6REZ5"/>